<dbReference type="EMBL" id="ML119125">
    <property type="protein sequence ID" value="RPB13049.1"/>
    <property type="molecule type" value="Genomic_DNA"/>
</dbReference>
<reference evidence="1 2" key="1">
    <citation type="journal article" date="2018" name="Nat. Ecol. Evol.">
        <title>Pezizomycetes genomes reveal the molecular basis of ectomycorrhizal truffle lifestyle.</title>
        <authorList>
            <person name="Murat C."/>
            <person name="Payen T."/>
            <person name="Noel B."/>
            <person name="Kuo A."/>
            <person name="Morin E."/>
            <person name="Chen J."/>
            <person name="Kohler A."/>
            <person name="Krizsan K."/>
            <person name="Balestrini R."/>
            <person name="Da Silva C."/>
            <person name="Montanini B."/>
            <person name="Hainaut M."/>
            <person name="Levati E."/>
            <person name="Barry K.W."/>
            <person name="Belfiori B."/>
            <person name="Cichocki N."/>
            <person name="Clum A."/>
            <person name="Dockter R.B."/>
            <person name="Fauchery L."/>
            <person name="Guy J."/>
            <person name="Iotti M."/>
            <person name="Le Tacon F."/>
            <person name="Lindquist E.A."/>
            <person name="Lipzen A."/>
            <person name="Malagnac F."/>
            <person name="Mello A."/>
            <person name="Molinier V."/>
            <person name="Miyauchi S."/>
            <person name="Poulain J."/>
            <person name="Riccioni C."/>
            <person name="Rubini A."/>
            <person name="Sitrit Y."/>
            <person name="Splivallo R."/>
            <person name="Traeger S."/>
            <person name="Wang M."/>
            <person name="Zifcakova L."/>
            <person name="Wipf D."/>
            <person name="Zambonelli A."/>
            <person name="Paolocci F."/>
            <person name="Nowrousian M."/>
            <person name="Ottonello S."/>
            <person name="Baldrian P."/>
            <person name="Spatafora J.W."/>
            <person name="Henrissat B."/>
            <person name="Nagy L.G."/>
            <person name="Aury J.M."/>
            <person name="Wincker P."/>
            <person name="Grigoriev I.V."/>
            <person name="Bonfante P."/>
            <person name="Martin F.M."/>
        </authorList>
    </citation>
    <scope>NUCLEOTIDE SEQUENCE [LARGE SCALE GENOMIC DNA]</scope>
    <source>
        <strain evidence="1 2">CCBAS932</strain>
    </source>
</reference>
<gene>
    <name evidence="1" type="ORF">P167DRAFT_142146</name>
</gene>
<dbReference type="Proteomes" id="UP000277580">
    <property type="component" value="Unassembled WGS sequence"/>
</dbReference>
<evidence type="ECO:0000313" key="2">
    <source>
        <dbReference type="Proteomes" id="UP000277580"/>
    </source>
</evidence>
<dbReference type="OrthoDB" id="8117402at2759"/>
<dbReference type="AlphaFoldDB" id="A0A3N4KUF5"/>
<dbReference type="InParanoid" id="A0A3N4KUF5"/>
<evidence type="ECO:0000313" key="1">
    <source>
        <dbReference type="EMBL" id="RPB13049.1"/>
    </source>
</evidence>
<accession>A0A3N4KUF5</accession>
<organism evidence="1 2">
    <name type="scientific">Morchella conica CCBAS932</name>
    <dbReference type="NCBI Taxonomy" id="1392247"/>
    <lineage>
        <taxon>Eukaryota</taxon>
        <taxon>Fungi</taxon>
        <taxon>Dikarya</taxon>
        <taxon>Ascomycota</taxon>
        <taxon>Pezizomycotina</taxon>
        <taxon>Pezizomycetes</taxon>
        <taxon>Pezizales</taxon>
        <taxon>Morchellaceae</taxon>
        <taxon>Morchella</taxon>
    </lineage>
</organism>
<sequence>MNSEEFWGMHVQNLGGTTTNPQHTYKWPPYPQSPEVTTSAALQEYDDREKFRRKFAIAALKAGVPVPGHLSPEGRYEDVMMMPDTGCISGHFDNGAMIDTESISMAGGYFSNPYFSQTAEIHSLPSMPAARQRWRCSVEGCTKKFKSKQALKYHNEVCAKVSFYGSFERWRVGINSLLFHRLGTVKTTGNVLAAGRFARAIKITGSMLQSVYLEIKRLQPPTTIFPAPKYMLCHKIEDSMEYQD</sequence>
<proteinExistence type="predicted"/>
<name>A0A3N4KUF5_9PEZI</name>
<protein>
    <submittedName>
        <fullName evidence="1">Uncharacterized protein</fullName>
    </submittedName>
</protein>
<keyword evidence="2" id="KW-1185">Reference proteome</keyword>